<sequence length="684" mass="75550">MSNPVSAAIGTQRQFAIQPKSVYQQNLKALSVGNGISQKTDLDAALLSKSLGILGSAIYDESIAADKREREQFTTLEAEKLIAGKTPEDLAKFDRIQALQHSDKGYDLTDNPYAMATLDQSIGQVAAASAKERWASENPGTPKSINEAIQSYDGMLQETYGSFKESVRNGVAFDKGFYDGYQRDVLQVAHEAHQRINNEARAKGQRACNVKLQGLVAGADTMDTDAFVQSFGEITRELQGYVRNSDEILKIIQGNLDVLAENGTSTEKLNAIKDTPYYGSDRKIGDELSFFKYYKKVSENVNYKVADDVYEACKNSDGTVNWEKAEERLKALPATALSRGIPQVYLPQYSGDLDGLKPAFKAILPSVGGILSQLGYGDVAEYTSGYRDPARNAAANGSPTSYHLAGDAVDVHLGNLTKEEQETVKANFKPYFSEILYHNAGSGLHLHLGGYRGGLDDRADDTEVTASAYSPDRLDKIRSRLRAKDADAKRVAKEWSDEIYNNTVQAVTQAGSQEEALRLIDNSGIPLAKQNALRRSINAKFKAIDQGNLSVEDQFYLKYEKGKLWTDMATLKEYERQMENEDTEIDDKFQDKANAAARRMNDYWKHCVPGYGKSEAKKAEATESPVDNSSDALIDEIKTKAVPQMIAKGMTRSEIEERLMKIAPRYGLNAANLLDSLELPNDIE</sequence>
<protein>
    <submittedName>
        <fullName evidence="1">Peptidase</fullName>
    </submittedName>
</protein>
<name>A0A8S5RE25_9VIRU</name>
<organism evidence="1">
    <name type="scientific">virus sp. ctqq75</name>
    <dbReference type="NCBI Taxonomy" id="2827999"/>
    <lineage>
        <taxon>Viruses</taxon>
    </lineage>
</organism>
<accession>A0A8S5RE25</accession>
<dbReference type="InterPro" id="IPR009045">
    <property type="entry name" value="Zn_M74/Hedgehog-like"/>
</dbReference>
<dbReference type="EMBL" id="BK059096">
    <property type="protein sequence ID" value="DAE29615.1"/>
    <property type="molecule type" value="Genomic_DNA"/>
</dbReference>
<dbReference type="SUPFAM" id="SSF55166">
    <property type="entry name" value="Hedgehog/DD-peptidase"/>
    <property type="match status" value="1"/>
</dbReference>
<reference evidence="1" key="1">
    <citation type="journal article" date="2021" name="Proc. Natl. Acad. Sci. U.S.A.">
        <title>A Catalog of Tens of Thousands of Viruses from Human Metagenomes Reveals Hidden Associations with Chronic Diseases.</title>
        <authorList>
            <person name="Tisza M.J."/>
            <person name="Buck C.B."/>
        </authorList>
    </citation>
    <scope>NUCLEOTIDE SEQUENCE</scope>
    <source>
        <strain evidence="1">Ctqq75</strain>
    </source>
</reference>
<evidence type="ECO:0000313" key="1">
    <source>
        <dbReference type="EMBL" id="DAE29615.1"/>
    </source>
</evidence>
<proteinExistence type="predicted"/>
<dbReference type="Gene3D" id="3.30.1380.10">
    <property type="match status" value="1"/>
</dbReference>